<dbReference type="AlphaFoldDB" id="A0A1E3HK99"/>
<feature type="compositionally biased region" description="Low complexity" evidence="1">
    <location>
        <begin position="87"/>
        <end position="98"/>
    </location>
</feature>
<protein>
    <submittedName>
        <fullName evidence="2">Uncharacterized protein</fullName>
    </submittedName>
</protein>
<proteinExistence type="predicted"/>
<feature type="compositionally biased region" description="Polar residues" evidence="1">
    <location>
        <begin position="68"/>
        <end position="81"/>
    </location>
</feature>
<dbReference type="GeneID" id="30157178"/>
<comment type="caution">
    <text evidence="2">The sequence shown here is derived from an EMBL/GenBank/DDBJ whole genome shotgun (WGS) entry which is preliminary data.</text>
</comment>
<evidence type="ECO:0000256" key="1">
    <source>
        <dbReference type="SAM" id="MobiDB-lite"/>
    </source>
</evidence>
<evidence type="ECO:0000313" key="2">
    <source>
        <dbReference type="EMBL" id="ODN75881.1"/>
    </source>
</evidence>
<organism evidence="2 3">
    <name type="scientific">Cryptococcus amylolentus CBS 6039</name>
    <dbReference type="NCBI Taxonomy" id="1295533"/>
    <lineage>
        <taxon>Eukaryota</taxon>
        <taxon>Fungi</taxon>
        <taxon>Dikarya</taxon>
        <taxon>Basidiomycota</taxon>
        <taxon>Agaricomycotina</taxon>
        <taxon>Tremellomycetes</taxon>
        <taxon>Tremellales</taxon>
        <taxon>Cryptococcaceae</taxon>
        <taxon>Cryptococcus</taxon>
    </lineage>
</organism>
<dbReference type="Proteomes" id="UP000094065">
    <property type="component" value="Unassembled WGS sequence"/>
</dbReference>
<feature type="region of interest" description="Disordered" evidence="1">
    <location>
        <begin position="68"/>
        <end position="106"/>
    </location>
</feature>
<evidence type="ECO:0000313" key="3">
    <source>
        <dbReference type="Proteomes" id="UP000094065"/>
    </source>
</evidence>
<dbReference type="EMBL" id="AWGJ01000009">
    <property type="protein sequence ID" value="ODN75881.1"/>
    <property type="molecule type" value="Genomic_DNA"/>
</dbReference>
<dbReference type="RefSeq" id="XP_018991412.1">
    <property type="nucleotide sequence ID" value="XM_019140261.1"/>
</dbReference>
<accession>A0A1E3HK99</accession>
<keyword evidence="3" id="KW-1185">Reference proteome</keyword>
<reference evidence="2 3" key="1">
    <citation type="submission" date="2016-06" db="EMBL/GenBank/DDBJ databases">
        <title>Evolution of pathogenesis and genome organization in the Tremellales.</title>
        <authorList>
            <person name="Cuomo C."/>
            <person name="Litvintseva A."/>
            <person name="Heitman J."/>
            <person name="Chen Y."/>
            <person name="Sun S."/>
            <person name="Springer D."/>
            <person name="Dromer F."/>
            <person name="Young S."/>
            <person name="Zeng Q."/>
            <person name="Chapman S."/>
            <person name="Gujja S."/>
            <person name="Saif S."/>
            <person name="Birren B."/>
        </authorList>
    </citation>
    <scope>NUCLEOTIDE SEQUENCE [LARGE SCALE GENOMIC DNA]</scope>
    <source>
        <strain evidence="2 3">CBS 6039</strain>
    </source>
</reference>
<name>A0A1E3HK99_9TREE</name>
<sequence>MPIYQSPQDHALLTPYTDKLVLSGFTSSPTITFSRRTLPQALLGHLAPSNITMPSQCIHRLPVVSMQTQGNAVQRSRSASRNRVELLSRQLSSSQSASVRIKGPHG</sequence>
<gene>
    <name evidence="2" type="ORF">L202_05869</name>
</gene>